<evidence type="ECO:0000313" key="10">
    <source>
        <dbReference type="Proteomes" id="UP000253506"/>
    </source>
</evidence>
<evidence type="ECO:0000256" key="7">
    <source>
        <dbReference type="RuleBase" id="RU363032"/>
    </source>
</evidence>
<dbReference type="PROSITE" id="PS50928">
    <property type="entry name" value="ABC_TM1"/>
    <property type="match status" value="1"/>
</dbReference>
<evidence type="ECO:0000259" key="8">
    <source>
        <dbReference type="PROSITE" id="PS50928"/>
    </source>
</evidence>
<feature type="transmembrane region" description="Helical" evidence="7">
    <location>
        <begin position="114"/>
        <end position="134"/>
    </location>
</feature>
<gene>
    <name evidence="9" type="ORF">DFP77_102176</name>
</gene>
<keyword evidence="3" id="KW-1003">Cell membrane</keyword>
<dbReference type="EMBL" id="QPJQ01000002">
    <property type="protein sequence ID" value="RCX08481.1"/>
    <property type="molecule type" value="Genomic_DNA"/>
</dbReference>
<dbReference type="InterPro" id="IPR000515">
    <property type="entry name" value="MetI-like"/>
</dbReference>
<accession>A0A369AH41</accession>
<evidence type="ECO:0000313" key="9">
    <source>
        <dbReference type="EMBL" id="RCX08481.1"/>
    </source>
</evidence>
<dbReference type="GO" id="GO:0005886">
    <property type="term" value="C:plasma membrane"/>
    <property type="evidence" value="ECO:0007669"/>
    <property type="project" value="UniProtKB-SubCell"/>
</dbReference>
<feature type="domain" description="ABC transmembrane type-1" evidence="8">
    <location>
        <begin position="77"/>
        <end position="288"/>
    </location>
</feature>
<organism evidence="9 10">
    <name type="scientific">Marinomonas foliarum</name>
    <dbReference type="NCBI Taxonomy" id="491950"/>
    <lineage>
        <taxon>Bacteria</taxon>
        <taxon>Pseudomonadati</taxon>
        <taxon>Pseudomonadota</taxon>
        <taxon>Gammaproteobacteria</taxon>
        <taxon>Oceanospirillales</taxon>
        <taxon>Oceanospirillaceae</taxon>
        <taxon>Marinomonas</taxon>
    </lineage>
</organism>
<feature type="transmembrane region" description="Helical" evidence="7">
    <location>
        <begin position="220"/>
        <end position="237"/>
    </location>
</feature>
<feature type="transmembrane region" description="Helical" evidence="7">
    <location>
        <begin position="21"/>
        <end position="45"/>
    </location>
</feature>
<keyword evidence="4 7" id="KW-0812">Transmembrane</keyword>
<evidence type="ECO:0000256" key="2">
    <source>
        <dbReference type="ARBA" id="ARBA00022448"/>
    </source>
</evidence>
<feature type="transmembrane region" description="Helical" evidence="7">
    <location>
        <begin position="257"/>
        <end position="289"/>
    </location>
</feature>
<evidence type="ECO:0000256" key="4">
    <source>
        <dbReference type="ARBA" id="ARBA00022692"/>
    </source>
</evidence>
<sequence>MQKREEHMSSVLIKNESRLGLKLVAPAVGIIGLLVIYPILFNIYLSFFDVQLNGTKTFVGMENYTDLLGNPRYYHSIGVSVIYLIGTVIGTTVLGLAAAILMNQEFRFRNLARGLILLPYFAPVISVVFGWQFIFDPVNGIYNHVVVDVLHLTDTRENLIGNPDSALFVVIVFDIWKHFPIAYLLFLAKLQSVPKDLYEAAAIDGQNAWGRFWHVTLPELRFVIATVVLLRIIWNLNRFEDVYLLAPNVETLPIFTYYQAFAGIVDQGVAAAISVIQLLVLVGLIWLYVRKVLKW</sequence>
<feature type="transmembrane region" description="Helical" evidence="7">
    <location>
        <begin position="166"/>
        <end position="188"/>
    </location>
</feature>
<evidence type="ECO:0000256" key="1">
    <source>
        <dbReference type="ARBA" id="ARBA00004651"/>
    </source>
</evidence>
<keyword evidence="6 7" id="KW-0472">Membrane</keyword>
<dbReference type="SUPFAM" id="SSF161098">
    <property type="entry name" value="MetI-like"/>
    <property type="match status" value="1"/>
</dbReference>
<dbReference type="AlphaFoldDB" id="A0A369AH41"/>
<comment type="similarity">
    <text evidence="7">Belongs to the binding-protein-dependent transport system permease family.</text>
</comment>
<comment type="caution">
    <text evidence="9">The sequence shown here is derived from an EMBL/GenBank/DDBJ whole genome shotgun (WGS) entry which is preliminary data.</text>
</comment>
<dbReference type="PANTHER" id="PTHR43227">
    <property type="entry name" value="BLL4140 PROTEIN"/>
    <property type="match status" value="1"/>
</dbReference>
<reference evidence="9 10" key="1">
    <citation type="submission" date="2018-07" db="EMBL/GenBank/DDBJ databases">
        <title>Genomic Encyclopedia of Type Strains, Phase III (KMG-III): the genomes of soil and plant-associated and newly described type strains.</title>
        <authorList>
            <person name="Whitman W."/>
        </authorList>
    </citation>
    <scope>NUCLEOTIDE SEQUENCE [LARGE SCALE GENOMIC DNA]</scope>
    <source>
        <strain evidence="9 10">CECT 7731</strain>
    </source>
</reference>
<dbReference type="GO" id="GO:0055085">
    <property type="term" value="P:transmembrane transport"/>
    <property type="evidence" value="ECO:0007669"/>
    <property type="project" value="InterPro"/>
</dbReference>
<feature type="transmembrane region" description="Helical" evidence="7">
    <location>
        <begin position="73"/>
        <end position="102"/>
    </location>
</feature>
<name>A0A369AH41_9GAMM</name>
<keyword evidence="5 7" id="KW-1133">Transmembrane helix</keyword>
<evidence type="ECO:0000256" key="5">
    <source>
        <dbReference type="ARBA" id="ARBA00022989"/>
    </source>
</evidence>
<evidence type="ECO:0000256" key="6">
    <source>
        <dbReference type="ARBA" id="ARBA00023136"/>
    </source>
</evidence>
<proteinExistence type="inferred from homology"/>
<protein>
    <submittedName>
        <fullName evidence="9">Carbohydrate ABC transporter membrane protein 1 (CUT1 family)</fullName>
    </submittedName>
</protein>
<dbReference type="InterPro" id="IPR050809">
    <property type="entry name" value="UgpAE/MalFG_permease"/>
</dbReference>
<keyword evidence="2 7" id="KW-0813">Transport</keyword>
<evidence type="ECO:0000256" key="3">
    <source>
        <dbReference type="ARBA" id="ARBA00022475"/>
    </source>
</evidence>
<dbReference type="Proteomes" id="UP000253506">
    <property type="component" value="Unassembled WGS sequence"/>
</dbReference>
<dbReference type="Gene3D" id="1.10.3720.10">
    <property type="entry name" value="MetI-like"/>
    <property type="match status" value="1"/>
</dbReference>
<dbReference type="InterPro" id="IPR035906">
    <property type="entry name" value="MetI-like_sf"/>
</dbReference>
<comment type="subcellular location">
    <subcellularLocation>
        <location evidence="1 7">Cell membrane</location>
        <topology evidence="1 7">Multi-pass membrane protein</topology>
    </subcellularLocation>
</comment>
<dbReference type="CDD" id="cd06261">
    <property type="entry name" value="TM_PBP2"/>
    <property type="match status" value="1"/>
</dbReference>
<dbReference type="Pfam" id="PF00528">
    <property type="entry name" value="BPD_transp_1"/>
    <property type="match status" value="1"/>
</dbReference>
<dbReference type="PANTHER" id="PTHR43227:SF7">
    <property type="entry name" value="ARABINOOLIGOSACCHARIDES TRANSPORT SYSTEM PERMEASE PROTEIN ARAP"/>
    <property type="match status" value="1"/>
</dbReference>